<protein>
    <submittedName>
        <fullName evidence="1">Uncharacterized protein</fullName>
    </submittedName>
</protein>
<dbReference type="EMBL" id="JAGIZQ010000002">
    <property type="protein sequence ID" value="KAH6640106.1"/>
    <property type="molecule type" value="Genomic_DNA"/>
</dbReference>
<gene>
    <name evidence="1" type="ORF">F5144DRAFT_85744</name>
</gene>
<keyword evidence="2" id="KW-1185">Reference proteome</keyword>
<reference evidence="1 2" key="1">
    <citation type="journal article" date="2021" name="Nat. Commun.">
        <title>Genetic determinants of endophytism in the Arabidopsis root mycobiome.</title>
        <authorList>
            <person name="Mesny F."/>
            <person name="Miyauchi S."/>
            <person name="Thiergart T."/>
            <person name="Pickel B."/>
            <person name="Atanasova L."/>
            <person name="Karlsson M."/>
            <person name="Huettel B."/>
            <person name="Barry K.W."/>
            <person name="Haridas S."/>
            <person name="Chen C."/>
            <person name="Bauer D."/>
            <person name="Andreopoulos W."/>
            <person name="Pangilinan J."/>
            <person name="LaButti K."/>
            <person name="Riley R."/>
            <person name="Lipzen A."/>
            <person name="Clum A."/>
            <person name="Drula E."/>
            <person name="Henrissat B."/>
            <person name="Kohler A."/>
            <person name="Grigoriev I.V."/>
            <person name="Martin F.M."/>
            <person name="Hacquard S."/>
        </authorList>
    </citation>
    <scope>NUCLEOTIDE SEQUENCE [LARGE SCALE GENOMIC DNA]</scope>
    <source>
        <strain evidence="1 2">MPI-SDFR-AT-0079</strain>
    </source>
</reference>
<proteinExistence type="predicted"/>
<name>A0ACB7PHC7_9PEZI</name>
<evidence type="ECO:0000313" key="1">
    <source>
        <dbReference type="EMBL" id="KAH6640106.1"/>
    </source>
</evidence>
<evidence type="ECO:0000313" key="2">
    <source>
        <dbReference type="Proteomes" id="UP000724584"/>
    </source>
</evidence>
<accession>A0ACB7PHC7</accession>
<dbReference type="Proteomes" id="UP000724584">
    <property type="component" value="Unassembled WGS sequence"/>
</dbReference>
<organism evidence="1 2">
    <name type="scientific">Chaetomium tenue</name>
    <dbReference type="NCBI Taxonomy" id="1854479"/>
    <lineage>
        <taxon>Eukaryota</taxon>
        <taxon>Fungi</taxon>
        <taxon>Dikarya</taxon>
        <taxon>Ascomycota</taxon>
        <taxon>Pezizomycotina</taxon>
        <taxon>Sordariomycetes</taxon>
        <taxon>Sordariomycetidae</taxon>
        <taxon>Sordariales</taxon>
        <taxon>Chaetomiaceae</taxon>
        <taxon>Chaetomium</taxon>
    </lineage>
</organism>
<sequence>MARDLPVHHVQMILYAHYKLYCDDNTSLERQPGMQAINSSWAQDLREVDTICRALGPPQSQNPLLSVQTRPRFTMVENEVAVMESLKLVTAVPQLRAEVLPWRTGIEVKQYHEAKLAACADSSASGQVPPVPSTTKQRTLCQVLIGNESVEGC</sequence>
<comment type="caution">
    <text evidence="1">The sequence shown here is derived from an EMBL/GenBank/DDBJ whole genome shotgun (WGS) entry which is preliminary data.</text>
</comment>